<reference evidence="10 11" key="1">
    <citation type="submission" date="2018-02" db="EMBL/GenBank/DDBJ databases">
        <title>novel marine gammaproteobacteria from coastal saline agro ecosystem.</title>
        <authorList>
            <person name="Krishnan R."/>
            <person name="Ramesh Kumar N."/>
        </authorList>
    </citation>
    <scope>NUCLEOTIDE SEQUENCE [LARGE SCALE GENOMIC DNA]</scope>
    <source>
        <strain evidence="10 11">228</strain>
    </source>
</reference>
<evidence type="ECO:0000256" key="5">
    <source>
        <dbReference type="ARBA" id="ARBA00022989"/>
    </source>
</evidence>
<feature type="compositionally biased region" description="Basic and acidic residues" evidence="7">
    <location>
        <begin position="1"/>
        <end position="12"/>
    </location>
</feature>
<feature type="domain" description="Mce/MlaD" evidence="9">
    <location>
        <begin position="364"/>
        <end position="453"/>
    </location>
</feature>
<gene>
    <name evidence="10" type="ORF">C4K68_16965</name>
</gene>
<feature type="region of interest" description="Disordered" evidence="7">
    <location>
        <begin position="830"/>
        <end position="853"/>
    </location>
</feature>
<keyword evidence="6 8" id="KW-0472">Membrane</keyword>
<feature type="compositionally biased region" description="Basic and acidic residues" evidence="7">
    <location>
        <begin position="45"/>
        <end position="58"/>
    </location>
</feature>
<keyword evidence="2" id="KW-1003">Cell membrane</keyword>
<feature type="region of interest" description="Disordered" evidence="7">
    <location>
        <begin position="1"/>
        <end position="91"/>
    </location>
</feature>
<protein>
    <submittedName>
        <fullName evidence="10">MCE family protein</fullName>
    </submittedName>
</protein>
<evidence type="ECO:0000256" key="6">
    <source>
        <dbReference type="ARBA" id="ARBA00023136"/>
    </source>
</evidence>
<keyword evidence="5 8" id="KW-1133">Transmembrane helix</keyword>
<dbReference type="EMBL" id="PRLP01000057">
    <property type="protein sequence ID" value="PPC76085.1"/>
    <property type="molecule type" value="Genomic_DNA"/>
</dbReference>
<dbReference type="InterPro" id="IPR051800">
    <property type="entry name" value="PqiA-PqiB_transport"/>
</dbReference>
<dbReference type="Proteomes" id="UP000238196">
    <property type="component" value="Unassembled WGS sequence"/>
</dbReference>
<feature type="transmembrane region" description="Helical" evidence="8">
    <location>
        <begin position="102"/>
        <end position="119"/>
    </location>
</feature>
<evidence type="ECO:0000313" key="10">
    <source>
        <dbReference type="EMBL" id="PPC76085.1"/>
    </source>
</evidence>
<accession>A0A2S5KN73</accession>
<dbReference type="PANTHER" id="PTHR30462">
    <property type="entry name" value="INTERMEMBRANE TRANSPORT PROTEIN PQIB-RELATED"/>
    <property type="match status" value="1"/>
</dbReference>
<evidence type="ECO:0000256" key="8">
    <source>
        <dbReference type="SAM" id="Phobius"/>
    </source>
</evidence>
<comment type="subcellular location">
    <subcellularLocation>
        <location evidence="1">Cell inner membrane</location>
    </subcellularLocation>
</comment>
<evidence type="ECO:0000256" key="2">
    <source>
        <dbReference type="ARBA" id="ARBA00022475"/>
    </source>
</evidence>
<comment type="caution">
    <text evidence="10">The sequence shown here is derived from an EMBL/GenBank/DDBJ whole genome shotgun (WGS) entry which is preliminary data.</text>
</comment>
<sequence>MSDTSGNDRDKSVTPSDESDQRIKAASPEQAEVQKEATGDASLAAEEKAVSEEIKADEDVVVDEPLGSARQASSDDRLDCAEPLPTPRGAAPVVRKRRSWSLVWLLPLVALVMGGWLLWKTLSDVGITVHITFKSGQGIEAGKTEIRYKGLKVGLVKKVDIGKDLETVIVEAEVDRAAESGLRTGTEFWLVTPSVSFEGVSGLETLVSGNYIGVQPGGGAETTEFVAADKAPPVSMDEPGLHITLRADSLGSVSPGTPVYYKQIKVGTVQEYRLANNSQNVEVDIYVQPPFDELINSETRFWNASGVDISGGLNGFKVRTESLVSLISGGIAFSTPNDNKGEAVRNGHIFSLYSDYASAEAGIKANIEFGSAQGLVEGVTQVVYRGVPIGTLQKMELSPDFNRVDAHILFDPKAESFLRKGSRFWLVKPSISLSGFSDLDTLVKGNYIAVEPGGGEPSTDFTALGQAPAYNEAEPGLKLTLHGHQLGSVAPGTPLYYHRVEVGSVMQYSLDKDGQGITMEVNVRPQYARLVNTATRFWHASGINIKGGLGGISIQTESLLAIATGGIALGNVDDEKGAPVKPGTEFILYDSLDKAMERGRVVTVRWQQADGLSVGSKVRWNGLEIGEVRGLQPDRNFSSITASIFLDLQGQRLAREGTEFWVVHPQLKLTEVSGLDSIVGGAYVQVRSKGMNGQLKTQFTGLDQAPVEQQLSGFPVILETRDLGSIRPGVTVFYRGVAVGKVVDTQLADTADKVLIQLAITPRYRSLVRTGSRFWNNSGFGMDFGLLSGASIRTQSVETLLAGGISFATPEGEKMGQPAAANSRFELNAEPQPEWQQWAPRIALPPQSGTSEQ</sequence>
<dbReference type="AlphaFoldDB" id="A0A2S5KN73"/>
<evidence type="ECO:0000256" key="4">
    <source>
        <dbReference type="ARBA" id="ARBA00022692"/>
    </source>
</evidence>
<feature type="domain" description="Mce/MlaD" evidence="9">
    <location>
        <begin position="715"/>
        <end position="796"/>
    </location>
</feature>
<dbReference type="PANTHER" id="PTHR30462:SF0">
    <property type="entry name" value="INTERMEMBRANE TRANSPORT PROTEIN YEBT"/>
    <property type="match status" value="1"/>
</dbReference>
<name>A0A2S5KN73_9PROT</name>
<feature type="domain" description="Mce/MlaD" evidence="9">
    <location>
        <begin position="126"/>
        <end position="217"/>
    </location>
</feature>
<dbReference type="Pfam" id="PF02470">
    <property type="entry name" value="MlaD"/>
    <property type="match status" value="6"/>
</dbReference>
<feature type="domain" description="Mce/MlaD" evidence="9">
    <location>
        <begin position="599"/>
        <end position="687"/>
    </location>
</feature>
<evidence type="ECO:0000256" key="3">
    <source>
        <dbReference type="ARBA" id="ARBA00022519"/>
    </source>
</evidence>
<evidence type="ECO:0000259" key="9">
    <source>
        <dbReference type="Pfam" id="PF02470"/>
    </source>
</evidence>
<evidence type="ECO:0000256" key="7">
    <source>
        <dbReference type="SAM" id="MobiDB-lite"/>
    </source>
</evidence>
<dbReference type="OrthoDB" id="5290803at2"/>
<feature type="domain" description="Mce/MlaD" evidence="9">
    <location>
        <begin position="476"/>
        <end position="536"/>
    </location>
</feature>
<proteinExistence type="predicted"/>
<feature type="domain" description="Mce/MlaD" evidence="9">
    <location>
        <begin position="240"/>
        <end position="300"/>
    </location>
</feature>
<evidence type="ECO:0000256" key="1">
    <source>
        <dbReference type="ARBA" id="ARBA00004533"/>
    </source>
</evidence>
<dbReference type="GO" id="GO:0005886">
    <property type="term" value="C:plasma membrane"/>
    <property type="evidence" value="ECO:0007669"/>
    <property type="project" value="UniProtKB-SubCell"/>
</dbReference>
<keyword evidence="4 8" id="KW-0812">Transmembrane</keyword>
<organism evidence="10 11">
    <name type="scientific">Proteobacteria bacterium 228</name>
    <dbReference type="NCBI Taxonomy" id="2083153"/>
    <lineage>
        <taxon>Bacteria</taxon>
        <taxon>Pseudomonadati</taxon>
        <taxon>Pseudomonadota</taxon>
    </lineage>
</organism>
<evidence type="ECO:0000313" key="11">
    <source>
        <dbReference type="Proteomes" id="UP000238196"/>
    </source>
</evidence>
<dbReference type="InterPro" id="IPR003399">
    <property type="entry name" value="Mce/MlaD"/>
</dbReference>
<keyword evidence="3" id="KW-0997">Cell inner membrane</keyword>